<name>A0A267DWA7_9PLAT</name>
<dbReference type="SMART" id="SM00355">
    <property type="entry name" value="ZnF_C2H2"/>
    <property type="match status" value="6"/>
</dbReference>
<evidence type="ECO:0000256" key="5">
    <source>
        <dbReference type="ARBA" id="ARBA00023015"/>
    </source>
</evidence>
<protein>
    <recommendedName>
        <fullName evidence="10">C2H2-type domain-containing protein</fullName>
    </recommendedName>
</protein>
<dbReference type="GO" id="GO:0005634">
    <property type="term" value="C:nucleus"/>
    <property type="evidence" value="ECO:0007669"/>
    <property type="project" value="UniProtKB-SubCell"/>
</dbReference>
<evidence type="ECO:0000313" key="13">
    <source>
        <dbReference type="Proteomes" id="UP000215902"/>
    </source>
</evidence>
<dbReference type="OrthoDB" id="7930430at2759"/>
<dbReference type="InterPro" id="IPR051061">
    <property type="entry name" value="Zinc_finger_trans_reg"/>
</dbReference>
<feature type="compositionally biased region" description="Low complexity" evidence="9">
    <location>
        <begin position="271"/>
        <end position="285"/>
    </location>
</feature>
<evidence type="ECO:0000256" key="6">
    <source>
        <dbReference type="ARBA" id="ARBA00023163"/>
    </source>
</evidence>
<evidence type="ECO:0000256" key="2">
    <source>
        <dbReference type="ARBA" id="ARBA00022723"/>
    </source>
</evidence>
<dbReference type="Gene3D" id="3.30.160.60">
    <property type="entry name" value="Classic Zinc Finger"/>
    <property type="match status" value="2"/>
</dbReference>
<keyword evidence="7" id="KW-0539">Nucleus</keyword>
<dbReference type="InterPro" id="IPR013087">
    <property type="entry name" value="Znf_C2H2_type"/>
</dbReference>
<dbReference type="PANTHER" id="PTHR46179">
    <property type="entry name" value="ZINC FINGER PROTEIN"/>
    <property type="match status" value="1"/>
</dbReference>
<dbReference type="InterPro" id="IPR036236">
    <property type="entry name" value="Znf_C2H2_sf"/>
</dbReference>
<evidence type="ECO:0000256" key="4">
    <source>
        <dbReference type="ARBA" id="ARBA00022833"/>
    </source>
</evidence>
<gene>
    <name evidence="12" type="ORF">BOX15_Mlig017365g2</name>
    <name evidence="11" type="ORF">BOX15_Mlig017365g4</name>
</gene>
<keyword evidence="3 8" id="KW-0863">Zinc-finger</keyword>
<dbReference type="PROSITE" id="PS00028">
    <property type="entry name" value="ZINC_FINGER_C2H2_1"/>
    <property type="match status" value="5"/>
</dbReference>
<proteinExistence type="predicted"/>
<organism evidence="12 13">
    <name type="scientific">Macrostomum lignano</name>
    <dbReference type="NCBI Taxonomy" id="282301"/>
    <lineage>
        <taxon>Eukaryota</taxon>
        <taxon>Metazoa</taxon>
        <taxon>Spiralia</taxon>
        <taxon>Lophotrochozoa</taxon>
        <taxon>Platyhelminthes</taxon>
        <taxon>Rhabditophora</taxon>
        <taxon>Macrostomorpha</taxon>
        <taxon>Macrostomida</taxon>
        <taxon>Macrostomidae</taxon>
        <taxon>Macrostomum</taxon>
    </lineage>
</organism>
<feature type="compositionally biased region" description="Low complexity" evidence="9">
    <location>
        <begin position="7"/>
        <end position="16"/>
    </location>
</feature>
<evidence type="ECO:0000256" key="9">
    <source>
        <dbReference type="SAM" id="MobiDB-lite"/>
    </source>
</evidence>
<accession>A0A267DWA7</accession>
<keyword evidence="6" id="KW-0804">Transcription</keyword>
<evidence type="ECO:0000256" key="1">
    <source>
        <dbReference type="ARBA" id="ARBA00004123"/>
    </source>
</evidence>
<dbReference type="Pfam" id="PF00096">
    <property type="entry name" value="zf-C2H2"/>
    <property type="match status" value="1"/>
</dbReference>
<feature type="region of interest" description="Disordered" evidence="9">
    <location>
        <begin position="216"/>
        <end position="297"/>
    </location>
</feature>
<dbReference type="STRING" id="282301.A0A267DWA7"/>
<dbReference type="GO" id="GO:0006357">
    <property type="term" value="P:regulation of transcription by RNA polymerase II"/>
    <property type="evidence" value="ECO:0007669"/>
    <property type="project" value="TreeGrafter"/>
</dbReference>
<evidence type="ECO:0000259" key="10">
    <source>
        <dbReference type="PROSITE" id="PS50157"/>
    </source>
</evidence>
<comment type="subcellular location">
    <subcellularLocation>
        <location evidence="1">Nucleus</location>
    </subcellularLocation>
</comment>
<dbReference type="EMBL" id="NIVC01004235">
    <property type="protein sequence ID" value="PAA48105.1"/>
    <property type="molecule type" value="Genomic_DNA"/>
</dbReference>
<evidence type="ECO:0000256" key="7">
    <source>
        <dbReference type="ARBA" id="ARBA00023242"/>
    </source>
</evidence>
<feature type="domain" description="C2H2-type" evidence="10">
    <location>
        <begin position="71"/>
        <end position="100"/>
    </location>
</feature>
<feature type="domain" description="C2H2-type" evidence="10">
    <location>
        <begin position="98"/>
        <end position="126"/>
    </location>
</feature>
<evidence type="ECO:0000313" key="11">
    <source>
        <dbReference type="EMBL" id="PAA48105.1"/>
    </source>
</evidence>
<evidence type="ECO:0000256" key="3">
    <source>
        <dbReference type="ARBA" id="ARBA00022771"/>
    </source>
</evidence>
<keyword evidence="5" id="KW-0805">Transcription regulation</keyword>
<dbReference type="AlphaFoldDB" id="A0A267DWA7"/>
<dbReference type="Proteomes" id="UP000215902">
    <property type="component" value="Unassembled WGS sequence"/>
</dbReference>
<keyword evidence="2" id="KW-0479">Metal-binding</keyword>
<feature type="domain" description="C2H2-type" evidence="10">
    <location>
        <begin position="163"/>
        <end position="193"/>
    </location>
</feature>
<dbReference type="PROSITE" id="PS50157">
    <property type="entry name" value="ZINC_FINGER_C2H2_2"/>
    <property type="match status" value="3"/>
</dbReference>
<feature type="region of interest" description="Disordered" evidence="9">
    <location>
        <begin position="1"/>
        <end position="32"/>
    </location>
</feature>
<dbReference type="EMBL" id="NIVC01003082">
    <property type="protein sequence ID" value="PAA53476.1"/>
    <property type="molecule type" value="Genomic_DNA"/>
</dbReference>
<evidence type="ECO:0000256" key="8">
    <source>
        <dbReference type="PROSITE-ProRule" id="PRU00042"/>
    </source>
</evidence>
<evidence type="ECO:0000313" key="12">
    <source>
        <dbReference type="EMBL" id="PAA53476.1"/>
    </source>
</evidence>
<feature type="compositionally biased region" description="Basic residues" evidence="9">
    <location>
        <begin position="20"/>
        <end position="32"/>
    </location>
</feature>
<sequence>MAESADESSVSDSLDAGHAASKRAGKEKRSPKRYHCPDCPPFSNAYDNGFRQKKQLAAHRAVVHKASSLCLPCPHPGCHRLFVCQSKLARHQRRHAVRRCPDCDAEFVGYSALRRHRALEHPAEIDCPQCGVRLACKALLKGHLNSAHCSNSSTEAGPSTPRHSCPYVGCGKAYTLARNLQQHIRSRHLGVRFPCPRPGCSYSLCTQQKLKLHLTLHDQGRVMPPPRQARKKKSRKAETPSRIGLLAKEDSRASKRRKRNQISRERQRLDSNASSVESANSSGAGHESDNSLVRLVV</sequence>
<dbReference type="GO" id="GO:0008270">
    <property type="term" value="F:zinc ion binding"/>
    <property type="evidence" value="ECO:0007669"/>
    <property type="project" value="UniProtKB-KW"/>
</dbReference>
<keyword evidence="4" id="KW-0862">Zinc</keyword>
<comment type="caution">
    <text evidence="12">The sequence shown here is derived from an EMBL/GenBank/DDBJ whole genome shotgun (WGS) entry which is preliminary data.</text>
</comment>
<reference evidence="12 13" key="1">
    <citation type="submission" date="2017-06" db="EMBL/GenBank/DDBJ databases">
        <title>A platform for efficient transgenesis in Macrostomum lignano, a flatworm model organism for stem cell research.</title>
        <authorList>
            <person name="Berezikov E."/>
        </authorList>
    </citation>
    <scope>NUCLEOTIDE SEQUENCE [LARGE SCALE GENOMIC DNA]</scope>
    <source>
        <strain evidence="12">DV1</strain>
        <tissue evidence="12">Whole organism</tissue>
    </source>
</reference>
<dbReference type="PANTHER" id="PTHR46179:SF13">
    <property type="entry name" value="C2H2-TYPE DOMAIN-CONTAINING PROTEIN"/>
    <property type="match status" value="1"/>
</dbReference>
<keyword evidence="13" id="KW-1185">Reference proteome</keyword>
<dbReference type="SUPFAM" id="SSF57667">
    <property type="entry name" value="beta-beta-alpha zinc fingers"/>
    <property type="match status" value="1"/>
</dbReference>